<reference evidence="2 3" key="1">
    <citation type="submission" date="2019-06" db="EMBL/GenBank/DDBJ databases">
        <title>Genome Sequence of the Brown Rot Fungal Pathogen Monilinia laxa.</title>
        <authorList>
            <person name="De Miccolis Angelini R.M."/>
            <person name="Landi L."/>
            <person name="Abate D."/>
            <person name="Pollastro S."/>
            <person name="Romanazzi G."/>
            <person name="Faretra F."/>
        </authorList>
    </citation>
    <scope>NUCLEOTIDE SEQUENCE [LARGE SCALE GENOMIC DNA]</scope>
    <source>
        <strain evidence="2 3">Mlax316</strain>
    </source>
</reference>
<accession>A0A5N6KBN9</accession>
<name>A0A5N6KBN9_MONLA</name>
<sequence>MLLGSEIEHQVRPTEVSIEGVPATLVYDNSINPSEVSQRFTKSDRIHHVRTWNEQNLDLLVSPYRHPAMRGMNASLSFLVKLTSNYCQEGLEDQQMRTKEKKQLLFHREPTTSHSKHNSV</sequence>
<evidence type="ECO:0000256" key="1">
    <source>
        <dbReference type="SAM" id="MobiDB-lite"/>
    </source>
</evidence>
<comment type="caution">
    <text evidence="2">The sequence shown here is derived from an EMBL/GenBank/DDBJ whole genome shotgun (WGS) entry which is preliminary data.</text>
</comment>
<evidence type="ECO:0000313" key="2">
    <source>
        <dbReference type="EMBL" id="KAB8300532.1"/>
    </source>
</evidence>
<keyword evidence="3" id="KW-1185">Reference proteome</keyword>
<evidence type="ECO:0000313" key="3">
    <source>
        <dbReference type="Proteomes" id="UP000326757"/>
    </source>
</evidence>
<feature type="region of interest" description="Disordered" evidence="1">
    <location>
        <begin position="93"/>
        <end position="120"/>
    </location>
</feature>
<proteinExistence type="predicted"/>
<gene>
    <name evidence="2" type="ORF">EYC80_000692</name>
</gene>
<dbReference type="Proteomes" id="UP000326757">
    <property type="component" value="Unassembled WGS sequence"/>
</dbReference>
<dbReference type="AlphaFoldDB" id="A0A5N6KBN9"/>
<protein>
    <submittedName>
        <fullName evidence="2">Uncharacterized protein</fullName>
    </submittedName>
</protein>
<feature type="compositionally biased region" description="Basic and acidic residues" evidence="1">
    <location>
        <begin position="94"/>
        <end position="111"/>
    </location>
</feature>
<dbReference type="EMBL" id="VIGI01000005">
    <property type="protein sequence ID" value="KAB8300532.1"/>
    <property type="molecule type" value="Genomic_DNA"/>
</dbReference>
<organism evidence="2 3">
    <name type="scientific">Monilinia laxa</name>
    <name type="common">Brown rot fungus</name>
    <name type="synonym">Sclerotinia laxa</name>
    <dbReference type="NCBI Taxonomy" id="61186"/>
    <lineage>
        <taxon>Eukaryota</taxon>
        <taxon>Fungi</taxon>
        <taxon>Dikarya</taxon>
        <taxon>Ascomycota</taxon>
        <taxon>Pezizomycotina</taxon>
        <taxon>Leotiomycetes</taxon>
        <taxon>Helotiales</taxon>
        <taxon>Sclerotiniaceae</taxon>
        <taxon>Monilinia</taxon>
    </lineage>
</organism>